<dbReference type="GO" id="GO:0005737">
    <property type="term" value="C:cytoplasm"/>
    <property type="evidence" value="ECO:0007669"/>
    <property type="project" value="TreeGrafter"/>
</dbReference>
<dbReference type="GO" id="GO:0043175">
    <property type="term" value="F:RNA polymerase core enzyme binding"/>
    <property type="evidence" value="ECO:0007669"/>
    <property type="project" value="UniProtKB-UniRule"/>
</dbReference>
<comment type="function">
    <text evidence="12">Putative RNA polymerase II subunit B1 C-terminal domain (CTD) phosphatase involved in RNA polymerase II transcription regulation.</text>
</comment>
<keyword evidence="6 12" id="KW-0862">Zinc</keyword>
<evidence type="ECO:0000256" key="9">
    <source>
        <dbReference type="ARBA" id="ARBA00047761"/>
    </source>
</evidence>
<evidence type="ECO:0000256" key="12">
    <source>
        <dbReference type="RuleBase" id="RU367080"/>
    </source>
</evidence>
<comment type="similarity">
    <text evidence="2 11 12">Belongs to the RPAP2 family.</text>
</comment>
<dbReference type="PANTHER" id="PTHR14732:SF0">
    <property type="entry name" value="RNA POLYMERASE II SUBUNIT B1 CTD PHOSPHATASE RPAP2-RELATED"/>
    <property type="match status" value="1"/>
</dbReference>
<feature type="domain" description="RTR1-type" evidence="13">
    <location>
        <begin position="54"/>
        <end position="137"/>
    </location>
</feature>
<evidence type="ECO:0000259" key="13">
    <source>
        <dbReference type="PROSITE" id="PS51479"/>
    </source>
</evidence>
<accession>A0AAV0WVC3</accession>
<keyword evidence="7 12" id="KW-0904">Protein phosphatase</keyword>
<dbReference type="EC" id="3.1.3.16" evidence="12"/>
<keyword evidence="5 12" id="KW-0378">Hydrolase</keyword>
<comment type="catalytic activity">
    <reaction evidence="9 12">
        <text>O-phospho-L-seryl-[protein] + H2O = L-seryl-[protein] + phosphate</text>
        <dbReference type="Rhea" id="RHEA:20629"/>
        <dbReference type="Rhea" id="RHEA-COMP:9863"/>
        <dbReference type="Rhea" id="RHEA-COMP:11604"/>
        <dbReference type="ChEBI" id="CHEBI:15377"/>
        <dbReference type="ChEBI" id="CHEBI:29999"/>
        <dbReference type="ChEBI" id="CHEBI:43474"/>
        <dbReference type="ChEBI" id="CHEBI:83421"/>
        <dbReference type="EC" id="3.1.3.16"/>
    </reaction>
</comment>
<dbReference type="AlphaFoldDB" id="A0AAV0WVC3"/>
<reference evidence="14 15" key="1">
    <citation type="submission" date="2023-01" db="EMBL/GenBank/DDBJ databases">
        <authorList>
            <person name="Whitehead M."/>
        </authorList>
    </citation>
    <scope>NUCLEOTIDE SEQUENCE [LARGE SCALE GENOMIC DNA]</scope>
</reference>
<dbReference type="PROSITE" id="PS51479">
    <property type="entry name" value="ZF_RTR1"/>
    <property type="match status" value="1"/>
</dbReference>
<comment type="catalytic activity">
    <reaction evidence="10 12">
        <text>O-phospho-L-threonyl-[protein] + H2O = L-threonyl-[protein] + phosphate</text>
        <dbReference type="Rhea" id="RHEA:47004"/>
        <dbReference type="Rhea" id="RHEA-COMP:11060"/>
        <dbReference type="Rhea" id="RHEA-COMP:11605"/>
        <dbReference type="ChEBI" id="CHEBI:15377"/>
        <dbReference type="ChEBI" id="CHEBI:30013"/>
        <dbReference type="ChEBI" id="CHEBI:43474"/>
        <dbReference type="ChEBI" id="CHEBI:61977"/>
        <dbReference type="EC" id="3.1.3.16"/>
    </reaction>
</comment>
<keyword evidence="15" id="KW-1185">Reference proteome</keyword>
<comment type="subcellular location">
    <subcellularLocation>
        <location evidence="1 12">Nucleus</location>
    </subcellularLocation>
</comment>
<dbReference type="Gene3D" id="1.25.40.820">
    <property type="match status" value="1"/>
</dbReference>
<dbReference type="Proteomes" id="UP001160148">
    <property type="component" value="Unassembled WGS sequence"/>
</dbReference>
<dbReference type="PANTHER" id="PTHR14732">
    <property type="entry name" value="RNA POLYMERASE II SUBUNIT B1 CTD PHOSPHATASE RPAP2-RELATED"/>
    <property type="match status" value="1"/>
</dbReference>
<sequence>MDNFKKPNISKKKKEQLSKNILETLKKKKECEKKALDIVIELIDGGLEEADLLNKLHSINPCHYEDVVEERFILKQCGYVMCEKKLEYIPNQKYKISLALKKVYDITERKKFCSNICFKSSKYLQNQLLTTPLWLREKDTVPTFKLLNIHTEKDIAYHLHTIPDGHTKSSTPLITIPTSNDTKLQLGSDQNVSELMHPLPIPHTDNPFDHGS</sequence>
<gene>
    <name evidence="14" type="ORF">MEUPH1_LOCUS14956</name>
</gene>
<keyword evidence="3 12" id="KW-0479">Metal-binding</keyword>
<evidence type="ECO:0000256" key="7">
    <source>
        <dbReference type="ARBA" id="ARBA00022912"/>
    </source>
</evidence>
<evidence type="ECO:0000313" key="15">
    <source>
        <dbReference type="Proteomes" id="UP001160148"/>
    </source>
</evidence>
<protein>
    <recommendedName>
        <fullName evidence="12">RNA polymerase II subunit B1 CTD phosphatase RPAP2 homolog</fullName>
        <ecNumber evidence="12">3.1.3.16</ecNumber>
    </recommendedName>
</protein>
<dbReference type="InterPro" id="IPR039693">
    <property type="entry name" value="Rtr1/RPAP2"/>
</dbReference>
<evidence type="ECO:0000256" key="4">
    <source>
        <dbReference type="ARBA" id="ARBA00022771"/>
    </source>
</evidence>
<evidence type="ECO:0000313" key="14">
    <source>
        <dbReference type="EMBL" id="CAI6359556.1"/>
    </source>
</evidence>
<evidence type="ECO:0000256" key="10">
    <source>
        <dbReference type="ARBA" id="ARBA00048336"/>
    </source>
</evidence>
<evidence type="ECO:0000256" key="11">
    <source>
        <dbReference type="PROSITE-ProRule" id="PRU00812"/>
    </source>
</evidence>
<dbReference type="GO" id="GO:0008420">
    <property type="term" value="F:RNA polymerase II CTD heptapeptide repeat phosphatase activity"/>
    <property type="evidence" value="ECO:0007669"/>
    <property type="project" value="UniProtKB-UniRule"/>
</dbReference>
<organism evidence="14 15">
    <name type="scientific">Macrosiphum euphorbiae</name>
    <name type="common">potato aphid</name>
    <dbReference type="NCBI Taxonomy" id="13131"/>
    <lineage>
        <taxon>Eukaryota</taxon>
        <taxon>Metazoa</taxon>
        <taxon>Ecdysozoa</taxon>
        <taxon>Arthropoda</taxon>
        <taxon>Hexapoda</taxon>
        <taxon>Insecta</taxon>
        <taxon>Pterygota</taxon>
        <taxon>Neoptera</taxon>
        <taxon>Paraneoptera</taxon>
        <taxon>Hemiptera</taxon>
        <taxon>Sternorrhyncha</taxon>
        <taxon>Aphidomorpha</taxon>
        <taxon>Aphidoidea</taxon>
        <taxon>Aphididae</taxon>
        <taxon>Macrosiphini</taxon>
        <taxon>Macrosiphum</taxon>
    </lineage>
</organism>
<keyword evidence="4 12" id="KW-0863">Zinc-finger</keyword>
<evidence type="ECO:0000256" key="5">
    <source>
        <dbReference type="ARBA" id="ARBA00022801"/>
    </source>
</evidence>
<evidence type="ECO:0000256" key="2">
    <source>
        <dbReference type="ARBA" id="ARBA00005676"/>
    </source>
</evidence>
<dbReference type="InterPro" id="IPR038534">
    <property type="entry name" value="Rtr1/RPAP2_sf"/>
</dbReference>
<evidence type="ECO:0000256" key="3">
    <source>
        <dbReference type="ARBA" id="ARBA00022723"/>
    </source>
</evidence>
<comment type="caution">
    <text evidence="14">The sequence shown here is derived from an EMBL/GenBank/DDBJ whole genome shotgun (WGS) entry which is preliminary data.</text>
</comment>
<dbReference type="InterPro" id="IPR007308">
    <property type="entry name" value="Rtr1/RPAP2_dom"/>
</dbReference>
<name>A0AAV0WVC3_9HEMI</name>
<dbReference type="EMBL" id="CARXXK010000002">
    <property type="protein sequence ID" value="CAI6359556.1"/>
    <property type="molecule type" value="Genomic_DNA"/>
</dbReference>
<dbReference type="GO" id="GO:0005634">
    <property type="term" value="C:nucleus"/>
    <property type="evidence" value="ECO:0007669"/>
    <property type="project" value="UniProtKB-SubCell"/>
</dbReference>
<keyword evidence="8 12" id="KW-0539">Nucleus</keyword>
<dbReference type="Pfam" id="PF04181">
    <property type="entry name" value="RPAP2_Rtr1"/>
    <property type="match status" value="1"/>
</dbReference>
<proteinExistence type="inferred from homology"/>
<evidence type="ECO:0000256" key="1">
    <source>
        <dbReference type="ARBA" id="ARBA00004123"/>
    </source>
</evidence>
<evidence type="ECO:0000256" key="6">
    <source>
        <dbReference type="ARBA" id="ARBA00022833"/>
    </source>
</evidence>
<dbReference type="GO" id="GO:0008270">
    <property type="term" value="F:zinc ion binding"/>
    <property type="evidence" value="ECO:0007669"/>
    <property type="project" value="UniProtKB-KW"/>
</dbReference>
<evidence type="ECO:0000256" key="8">
    <source>
        <dbReference type="ARBA" id="ARBA00023242"/>
    </source>
</evidence>